<evidence type="ECO:0000313" key="5">
    <source>
        <dbReference type="EMBL" id="WZU65687.1"/>
    </source>
</evidence>
<dbReference type="EMBL" id="CP151764">
    <property type="protein sequence ID" value="WZU65687.1"/>
    <property type="molecule type" value="Genomic_DNA"/>
</dbReference>
<dbReference type="Gene3D" id="1.10.10.60">
    <property type="entry name" value="Homeodomain-like"/>
    <property type="match status" value="2"/>
</dbReference>
<name>A0AAN0NH28_9RHOB</name>
<dbReference type="InterPro" id="IPR009057">
    <property type="entry name" value="Homeodomain-like_sf"/>
</dbReference>
<evidence type="ECO:0000259" key="4">
    <source>
        <dbReference type="PROSITE" id="PS01124"/>
    </source>
</evidence>
<dbReference type="PROSITE" id="PS01124">
    <property type="entry name" value="HTH_ARAC_FAMILY_2"/>
    <property type="match status" value="1"/>
</dbReference>
<accession>A0AAN0NH28</accession>
<dbReference type="InterPro" id="IPR020449">
    <property type="entry name" value="Tscrpt_reg_AraC-type_HTH"/>
</dbReference>
<keyword evidence="1" id="KW-0805">Transcription regulation</keyword>
<dbReference type="PRINTS" id="PR00032">
    <property type="entry name" value="HTHARAC"/>
</dbReference>
<dbReference type="SMART" id="SM00342">
    <property type="entry name" value="HTH_ARAC"/>
    <property type="match status" value="1"/>
</dbReference>
<dbReference type="GO" id="GO:0043565">
    <property type="term" value="F:sequence-specific DNA binding"/>
    <property type="evidence" value="ECO:0007669"/>
    <property type="project" value="InterPro"/>
</dbReference>
<proteinExistence type="predicted"/>
<feature type="domain" description="HTH araC/xylS-type" evidence="4">
    <location>
        <begin position="171"/>
        <end position="269"/>
    </location>
</feature>
<evidence type="ECO:0000256" key="2">
    <source>
        <dbReference type="ARBA" id="ARBA00023125"/>
    </source>
</evidence>
<dbReference type="InterPro" id="IPR050204">
    <property type="entry name" value="AraC_XylS_family_regulators"/>
</dbReference>
<organism evidence="5 6">
    <name type="scientific">Yoonia rhodophyticola</name>
    <dbReference type="NCBI Taxonomy" id="3137370"/>
    <lineage>
        <taxon>Bacteria</taxon>
        <taxon>Pseudomonadati</taxon>
        <taxon>Pseudomonadota</taxon>
        <taxon>Alphaproteobacteria</taxon>
        <taxon>Rhodobacterales</taxon>
        <taxon>Paracoccaceae</taxon>
        <taxon>Yoonia</taxon>
    </lineage>
</organism>
<dbReference type="RefSeq" id="WP_342075025.1">
    <property type="nucleotide sequence ID" value="NZ_CP151764.2"/>
</dbReference>
<geneLocation type="plasmid" evidence="5 6">
    <name>pSS1-5</name>
</geneLocation>
<dbReference type="InterPro" id="IPR018060">
    <property type="entry name" value="HTH_AraC"/>
</dbReference>
<evidence type="ECO:0000313" key="6">
    <source>
        <dbReference type="Proteomes" id="UP001470809"/>
    </source>
</evidence>
<dbReference type="SUPFAM" id="SSF46689">
    <property type="entry name" value="Homeodomain-like"/>
    <property type="match status" value="2"/>
</dbReference>
<dbReference type="AlphaFoldDB" id="A0AAN0NH28"/>
<dbReference type="PANTHER" id="PTHR46796">
    <property type="entry name" value="HTH-TYPE TRANSCRIPTIONAL ACTIVATOR RHAS-RELATED"/>
    <property type="match status" value="1"/>
</dbReference>
<protein>
    <submittedName>
        <fullName evidence="5">Helix-turn-helix domain-containing protein</fullName>
    </submittedName>
</protein>
<dbReference type="GO" id="GO:0003700">
    <property type="term" value="F:DNA-binding transcription factor activity"/>
    <property type="evidence" value="ECO:0007669"/>
    <property type="project" value="InterPro"/>
</dbReference>
<reference evidence="5 6" key="2">
    <citation type="submission" date="2024-08" db="EMBL/GenBank/DDBJ databases">
        <title>Phylogenomic analyses of a clade within the roseobacter group suggest taxonomic reassignments of species of the genera Aestuariivita, Citreicella, Loktanella, Nautella, Pelagibaca, Ruegeria, Thalassobius, Thiobacimonas and Tropicibacter, and the proposal o.</title>
        <authorList>
            <person name="Jeon C.O."/>
        </authorList>
    </citation>
    <scope>NUCLEOTIDE SEQUENCE [LARGE SCALE GENOMIC DNA]</scope>
    <source>
        <strain evidence="5 6">SS1-5</strain>
        <plasmid evidence="5 6">pSS1-5</plasmid>
    </source>
</reference>
<keyword evidence="2" id="KW-0238">DNA-binding</keyword>
<dbReference type="Proteomes" id="UP001470809">
    <property type="component" value="Plasmid pSS1-5"/>
</dbReference>
<evidence type="ECO:0000256" key="1">
    <source>
        <dbReference type="ARBA" id="ARBA00023015"/>
    </source>
</evidence>
<dbReference type="PANTHER" id="PTHR46796:SF2">
    <property type="entry name" value="TRANSCRIPTIONAL REGULATORY PROTEIN"/>
    <property type="match status" value="1"/>
</dbReference>
<keyword evidence="3" id="KW-0804">Transcription</keyword>
<dbReference type="Pfam" id="PF12833">
    <property type="entry name" value="HTH_18"/>
    <property type="match status" value="1"/>
</dbReference>
<gene>
    <name evidence="5" type="ORF">AABB31_00810</name>
</gene>
<sequence>MSTALAVSHGYFGRAALYELDRPITTHAHREGHLIFMIGGTNSRVAIGDKAFECNEAIAAAVSPWAQHSFSPIEGKAALCLVLYIRPMWFLENTGSSDFALSFGRMRLQITEDLHNILHRLVRLMLSDSFDINVEELLIDLTTRCYEASWAGRTRPTDLQSVRSFSDFRVRRSQQLMKNYLCDHGGLDALACEVGLSRPHFFKLFKRQTGVTPNVYFNTLRSERAIEDLLSTDKTVTDIAHDLGFASQASFTRFFSLNVGISPTDYRRVARVS</sequence>
<dbReference type="KEGG" id="yrh:AABB31_00810"/>
<keyword evidence="5" id="KW-0614">Plasmid</keyword>
<keyword evidence="6" id="KW-1185">Reference proteome</keyword>
<reference evidence="6" key="1">
    <citation type="submission" date="2024-04" db="EMBL/GenBank/DDBJ databases">
        <title>Phylogenomic analyses of a clade within the roseobacter group suggest taxonomic reassignments of species of the genera Aestuariivita, Citreicella, Loktanella, Nautella, Pelagibaca, Ruegeria, Thalassobius, Thiobacimonas and Tropicibacter, and the proposal o.</title>
        <authorList>
            <person name="Jeon C.O."/>
        </authorList>
    </citation>
    <scope>NUCLEOTIDE SEQUENCE [LARGE SCALE GENOMIC DNA]</scope>
    <source>
        <strain evidence="6">SS1-5</strain>
        <plasmid evidence="6">pSS1-5</plasmid>
    </source>
</reference>
<evidence type="ECO:0000256" key="3">
    <source>
        <dbReference type="ARBA" id="ARBA00023163"/>
    </source>
</evidence>